<evidence type="ECO:0000313" key="4">
    <source>
        <dbReference type="EMBL" id="GBO31051.1"/>
    </source>
</evidence>
<keyword evidence="5" id="KW-1185">Reference proteome</keyword>
<evidence type="ECO:0000313" key="2">
    <source>
        <dbReference type="EMBL" id="GBO31047.1"/>
    </source>
</evidence>
<evidence type="ECO:0000313" key="5">
    <source>
        <dbReference type="Proteomes" id="UP000499080"/>
    </source>
</evidence>
<evidence type="ECO:0000313" key="1">
    <source>
        <dbReference type="EMBL" id="GBO31041.1"/>
    </source>
</evidence>
<sequence length="140" mass="16153">MINLATENFFFLIIAESDRNVFLRKAWRKLPLFPKTMQEKYPPTRCVLGPLSTDMEAAKTSCRCCVTINNQPFKAIWLEWNGLSYSSFTEKESIGGRNKKNHGIVGLSQNVSSDIIIVIYYWIVNAEMYLFYLASVKVRL</sequence>
<dbReference type="EMBL" id="BGPR01054265">
    <property type="protein sequence ID" value="GBO31048.1"/>
    <property type="molecule type" value="Genomic_DNA"/>
</dbReference>
<protein>
    <submittedName>
        <fullName evidence="2">Uncharacterized protein</fullName>
    </submittedName>
</protein>
<dbReference type="Proteomes" id="UP000499080">
    <property type="component" value="Unassembled WGS sequence"/>
</dbReference>
<reference evidence="2 5" key="1">
    <citation type="journal article" date="2019" name="Sci. Rep.">
        <title>Orb-weaving spider Araneus ventricosus genome elucidates the spidroin gene catalogue.</title>
        <authorList>
            <person name="Kono N."/>
            <person name="Nakamura H."/>
            <person name="Ohtoshi R."/>
            <person name="Moran D.A.P."/>
            <person name="Shinohara A."/>
            <person name="Yoshida Y."/>
            <person name="Fujiwara M."/>
            <person name="Mori M."/>
            <person name="Tomita M."/>
            <person name="Arakawa K."/>
        </authorList>
    </citation>
    <scope>NUCLEOTIDE SEQUENCE [LARGE SCALE GENOMIC DNA]</scope>
</reference>
<organism evidence="2 5">
    <name type="scientific">Araneus ventricosus</name>
    <name type="common">Orbweaver spider</name>
    <name type="synonym">Epeira ventricosa</name>
    <dbReference type="NCBI Taxonomy" id="182803"/>
    <lineage>
        <taxon>Eukaryota</taxon>
        <taxon>Metazoa</taxon>
        <taxon>Ecdysozoa</taxon>
        <taxon>Arthropoda</taxon>
        <taxon>Chelicerata</taxon>
        <taxon>Arachnida</taxon>
        <taxon>Araneae</taxon>
        <taxon>Araneomorphae</taxon>
        <taxon>Entelegynae</taxon>
        <taxon>Araneoidea</taxon>
        <taxon>Araneidae</taxon>
        <taxon>Araneus</taxon>
    </lineage>
</organism>
<gene>
    <name evidence="1" type="ORF">AVEN_193580_1</name>
    <name evidence="4" type="ORF">AVEN_212978_1</name>
    <name evidence="3" type="ORF">AVEN_47002_1</name>
    <name evidence="2" type="ORF">AVEN_9768_1</name>
</gene>
<proteinExistence type="predicted"/>
<dbReference type="EMBL" id="BGPR01054261">
    <property type="protein sequence ID" value="GBO31041.1"/>
    <property type="molecule type" value="Genomic_DNA"/>
</dbReference>
<evidence type="ECO:0000313" key="3">
    <source>
        <dbReference type="EMBL" id="GBO31048.1"/>
    </source>
</evidence>
<dbReference type="AlphaFoldDB" id="A0A4Y2W529"/>
<dbReference type="EMBL" id="BGPR01054267">
    <property type="protein sequence ID" value="GBO31051.1"/>
    <property type="molecule type" value="Genomic_DNA"/>
</dbReference>
<name>A0A4Y2W529_ARAVE</name>
<accession>A0A4Y2W529</accession>
<dbReference type="EMBL" id="BGPR01054264">
    <property type="protein sequence ID" value="GBO31047.1"/>
    <property type="molecule type" value="Genomic_DNA"/>
</dbReference>
<comment type="caution">
    <text evidence="2">The sequence shown here is derived from an EMBL/GenBank/DDBJ whole genome shotgun (WGS) entry which is preliminary data.</text>
</comment>